<protein>
    <submittedName>
        <fullName evidence="1">Uncharacterized protein</fullName>
    </submittedName>
</protein>
<dbReference type="Proteomes" id="UP000824998">
    <property type="component" value="Unassembled WGS sequence"/>
</dbReference>
<comment type="caution">
    <text evidence="1">The sequence shown here is derived from an EMBL/GenBank/DDBJ whole genome shotgun (WGS) entry which is preliminary data.</text>
</comment>
<dbReference type="InterPro" id="IPR021109">
    <property type="entry name" value="Peptidase_aspartic_dom_sf"/>
</dbReference>
<evidence type="ECO:0000313" key="1">
    <source>
        <dbReference type="EMBL" id="KAG9230299.1"/>
    </source>
</evidence>
<dbReference type="AlphaFoldDB" id="A0A9P7YAU0"/>
<dbReference type="OrthoDB" id="3563339at2759"/>
<proteinExistence type="predicted"/>
<dbReference type="Gene3D" id="2.40.70.10">
    <property type="entry name" value="Acid Proteases"/>
    <property type="match status" value="1"/>
</dbReference>
<evidence type="ECO:0000313" key="2">
    <source>
        <dbReference type="Proteomes" id="UP000824998"/>
    </source>
</evidence>
<name>A0A9P7YAU0_9HELO</name>
<dbReference type="EMBL" id="MU251684">
    <property type="protein sequence ID" value="KAG9230299.1"/>
    <property type="molecule type" value="Genomic_DNA"/>
</dbReference>
<gene>
    <name evidence="1" type="ORF">BJ875DRAFT_445150</name>
</gene>
<accession>A0A9P7YAU0</accession>
<reference evidence="1" key="1">
    <citation type="journal article" date="2021" name="IMA Fungus">
        <title>Genomic characterization of three marine fungi, including Emericellopsis atlantica sp. nov. with signatures of a generalist lifestyle and marine biomass degradation.</title>
        <authorList>
            <person name="Hagestad O.C."/>
            <person name="Hou L."/>
            <person name="Andersen J.H."/>
            <person name="Hansen E.H."/>
            <person name="Altermark B."/>
            <person name="Li C."/>
            <person name="Kuhnert E."/>
            <person name="Cox R.J."/>
            <person name="Crous P.W."/>
            <person name="Spatafora J.W."/>
            <person name="Lail K."/>
            <person name="Amirebrahimi M."/>
            <person name="Lipzen A."/>
            <person name="Pangilinan J."/>
            <person name="Andreopoulos W."/>
            <person name="Hayes R.D."/>
            <person name="Ng V."/>
            <person name="Grigoriev I.V."/>
            <person name="Jackson S.A."/>
            <person name="Sutton T.D.S."/>
            <person name="Dobson A.D.W."/>
            <person name="Rama T."/>
        </authorList>
    </citation>
    <scope>NUCLEOTIDE SEQUENCE</scope>
    <source>
        <strain evidence="1">TRa018bII</strain>
    </source>
</reference>
<keyword evidence="2" id="KW-1185">Reference proteome</keyword>
<sequence length="201" mass="23167">MQSILQTFALLYAKSRGFKIDTSMRARTYLQFANGSYQETVGQVHTYWTFSSGETLPITFEVLEDCASEVILGEEFLYEHNVYEAFHSTKISATEEQQCVSCTTKCFGWTRSRKELRQENWNRQYDFGKQANINERDAETKRRNAFVEMVRRVGIGNRIIQLPGLGDEEVIKGPPNTRDLLHSSLRHGCGMSIGSYLVYMY</sequence>
<organism evidence="1 2">
    <name type="scientific">Amylocarpus encephaloides</name>
    <dbReference type="NCBI Taxonomy" id="45428"/>
    <lineage>
        <taxon>Eukaryota</taxon>
        <taxon>Fungi</taxon>
        <taxon>Dikarya</taxon>
        <taxon>Ascomycota</taxon>
        <taxon>Pezizomycotina</taxon>
        <taxon>Leotiomycetes</taxon>
        <taxon>Helotiales</taxon>
        <taxon>Helotiales incertae sedis</taxon>
        <taxon>Amylocarpus</taxon>
    </lineage>
</organism>